<protein>
    <recommendedName>
        <fullName evidence="3">Fibronectin type-III domain-containing protein</fullName>
    </recommendedName>
</protein>
<sequence length="50" mass="5310">MLYCHSNASSCIFEGLKCGDIFNFSVKASNSNCNTSFSPPLTAGAGKFKN</sequence>
<evidence type="ECO:0000313" key="1">
    <source>
        <dbReference type="EMBL" id="KAF3690614.1"/>
    </source>
</evidence>
<dbReference type="Proteomes" id="UP000503349">
    <property type="component" value="Chromosome 6"/>
</dbReference>
<name>A0A6G1PKE9_CHAAH</name>
<evidence type="ECO:0000313" key="2">
    <source>
        <dbReference type="Proteomes" id="UP000503349"/>
    </source>
</evidence>
<gene>
    <name evidence="1" type="ORF">EXN66_Car006287</name>
</gene>
<accession>A0A6G1PKE9</accession>
<keyword evidence="2" id="KW-1185">Reference proteome</keyword>
<organism evidence="1 2">
    <name type="scientific">Channa argus</name>
    <name type="common">Northern snakehead</name>
    <name type="synonym">Ophicephalus argus</name>
    <dbReference type="NCBI Taxonomy" id="215402"/>
    <lineage>
        <taxon>Eukaryota</taxon>
        <taxon>Metazoa</taxon>
        <taxon>Chordata</taxon>
        <taxon>Craniata</taxon>
        <taxon>Vertebrata</taxon>
        <taxon>Euteleostomi</taxon>
        <taxon>Actinopterygii</taxon>
        <taxon>Neopterygii</taxon>
        <taxon>Teleostei</taxon>
        <taxon>Neoteleostei</taxon>
        <taxon>Acanthomorphata</taxon>
        <taxon>Anabantaria</taxon>
        <taxon>Anabantiformes</taxon>
        <taxon>Channoidei</taxon>
        <taxon>Channidae</taxon>
        <taxon>Channa</taxon>
    </lineage>
</organism>
<dbReference type="EMBL" id="CM015717">
    <property type="protein sequence ID" value="KAF3690614.1"/>
    <property type="molecule type" value="Genomic_DNA"/>
</dbReference>
<dbReference type="AlphaFoldDB" id="A0A6G1PKE9"/>
<proteinExistence type="predicted"/>
<reference evidence="1 2" key="1">
    <citation type="submission" date="2019-02" db="EMBL/GenBank/DDBJ databases">
        <title>Opniocepnalus argus genome.</title>
        <authorList>
            <person name="Zhou C."/>
            <person name="Xiao S."/>
        </authorList>
    </citation>
    <scope>NUCLEOTIDE SEQUENCE [LARGE SCALE GENOMIC DNA]</scope>
    <source>
        <strain evidence="1">OARG1902GOOAL</strain>
        <tissue evidence="1">Muscle</tissue>
    </source>
</reference>
<reference evidence="2" key="2">
    <citation type="submission" date="2019-02" db="EMBL/GenBank/DDBJ databases">
        <title>Opniocepnalus argus Var Kimnra genome.</title>
        <authorList>
            <person name="Zhou C."/>
            <person name="Xiao S."/>
        </authorList>
    </citation>
    <scope>NUCLEOTIDE SEQUENCE [LARGE SCALE GENOMIC DNA]</scope>
</reference>
<evidence type="ECO:0008006" key="3">
    <source>
        <dbReference type="Google" id="ProtNLM"/>
    </source>
</evidence>